<dbReference type="RefSeq" id="WP_279966565.1">
    <property type="nucleotide sequence ID" value="NZ_CP122537.1"/>
</dbReference>
<keyword evidence="4" id="KW-1185">Reference proteome</keyword>
<feature type="domain" description="Glycosyltransferase subfamily 4-like N-terminal" evidence="2">
    <location>
        <begin position="13"/>
        <end position="165"/>
    </location>
</feature>
<dbReference type="PANTHER" id="PTHR12526:SF630">
    <property type="entry name" value="GLYCOSYLTRANSFERASE"/>
    <property type="match status" value="1"/>
</dbReference>
<protein>
    <submittedName>
        <fullName evidence="3">Glycosyltransferase family 4 protein</fullName>
        <ecNumber evidence="3">2.4.-.-</ecNumber>
    </submittedName>
</protein>
<gene>
    <name evidence="3" type="ORF">P8627_05095</name>
</gene>
<dbReference type="Proteomes" id="UP001243420">
    <property type="component" value="Chromosome"/>
</dbReference>
<accession>A0ABY8LEB5</accession>
<evidence type="ECO:0000313" key="4">
    <source>
        <dbReference type="Proteomes" id="UP001243420"/>
    </source>
</evidence>
<dbReference type="EMBL" id="CP122537">
    <property type="protein sequence ID" value="WGH79641.1"/>
    <property type="molecule type" value="Genomic_DNA"/>
</dbReference>
<sequence>MRIVFFQSGLGAGGAEKNIAAIATHRAALGDDVHIVSMTAPRGGAYFDVPDTVTTHVMPARGRVPLQLRRLRYVRRMMRTLAPDLVISFLTKINVLTLLAMPERRFPIIASERNNPRAQRNNRLWKHLNLFALGRADRIVMLTEAALAELPRTLRDRAEVIYVPCPPAAGARYANTGGKRVVAVGRLDGQKGFDLLIAAFAAVHRDHPDASLTIFGEGQERARLERMVAEAGLGAAVTLPGVTAARGAWIGEGDIFVFSSRHEGFGNALAEATAAGMPSISFDCEFGPAEIITHGETGLLVPPEDTDALARAISGLLADPAQQARLSAAARERNAKRFDPETILGQWDAVIASTTRRR</sequence>
<dbReference type="Pfam" id="PF13579">
    <property type="entry name" value="Glyco_trans_4_4"/>
    <property type="match status" value="1"/>
</dbReference>
<dbReference type="InterPro" id="IPR001296">
    <property type="entry name" value="Glyco_trans_1"/>
</dbReference>
<keyword evidence="3" id="KW-0808">Transferase</keyword>
<dbReference type="SUPFAM" id="SSF53756">
    <property type="entry name" value="UDP-Glycosyltransferase/glycogen phosphorylase"/>
    <property type="match status" value="1"/>
</dbReference>
<dbReference type="Gene3D" id="3.40.50.2000">
    <property type="entry name" value="Glycogen Phosphorylase B"/>
    <property type="match status" value="2"/>
</dbReference>
<dbReference type="Pfam" id="PF00534">
    <property type="entry name" value="Glycos_transf_1"/>
    <property type="match status" value="1"/>
</dbReference>
<dbReference type="CDD" id="cd03820">
    <property type="entry name" value="GT4_AmsD-like"/>
    <property type="match status" value="1"/>
</dbReference>
<keyword evidence="3" id="KW-0328">Glycosyltransferase</keyword>
<dbReference type="EC" id="2.4.-.-" evidence="3"/>
<dbReference type="InterPro" id="IPR028098">
    <property type="entry name" value="Glyco_trans_4-like_N"/>
</dbReference>
<proteinExistence type="predicted"/>
<name>A0ABY8LEB5_9RHOB</name>
<reference evidence="3 4" key="1">
    <citation type="submission" date="2023-04" db="EMBL/GenBank/DDBJ databases">
        <title>Jannaschia ovalis sp. nov., a marine bacterium isolated from sea tidal flat.</title>
        <authorList>
            <person name="Kwon D.Y."/>
            <person name="Kim J.-J."/>
        </authorList>
    </citation>
    <scope>NUCLEOTIDE SEQUENCE [LARGE SCALE GENOMIC DNA]</scope>
    <source>
        <strain evidence="3 4">GRR-S6-38</strain>
    </source>
</reference>
<evidence type="ECO:0000259" key="1">
    <source>
        <dbReference type="Pfam" id="PF00534"/>
    </source>
</evidence>
<feature type="domain" description="Glycosyl transferase family 1" evidence="1">
    <location>
        <begin position="175"/>
        <end position="333"/>
    </location>
</feature>
<dbReference type="GO" id="GO:0016757">
    <property type="term" value="F:glycosyltransferase activity"/>
    <property type="evidence" value="ECO:0007669"/>
    <property type="project" value="UniProtKB-KW"/>
</dbReference>
<dbReference type="PANTHER" id="PTHR12526">
    <property type="entry name" value="GLYCOSYLTRANSFERASE"/>
    <property type="match status" value="1"/>
</dbReference>
<evidence type="ECO:0000259" key="2">
    <source>
        <dbReference type="Pfam" id="PF13579"/>
    </source>
</evidence>
<organism evidence="3 4">
    <name type="scientific">Jannaschia ovalis</name>
    <dbReference type="NCBI Taxonomy" id="3038773"/>
    <lineage>
        <taxon>Bacteria</taxon>
        <taxon>Pseudomonadati</taxon>
        <taxon>Pseudomonadota</taxon>
        <taxon>Alphaproteobacteria</taxon>
        <taxon>Rhodobacterales</taxon>
        <taxon>Roseobacteraceae</taxon>
        <taxon>Jannaschia</taxon>
    </lineage>
</organism>
<evidence type="ECO:0000313" key="3">
    <source>
        <dbReference type="EMBL" id="WGH79641.1"/>
    </source>
</evidence>